<reference evidence="1 2" key="1">
    <citation type="submission" date="2019-06" db="EMBL/GenBank/DDBJ databases">
        <title>Whole genome shotgun sequence of Nitrobacter winogradskyi NBRC 14297.</title>
        <authorList>
            <person name="Hosoyama A."/>
            <person name="Uohara A."/>
            <person name="Ohji S."/>
            <person name="Ichikawa N."/>
        </authorList>
    </citation>
    <scope>NUCLEOTIDE SEQUENCE [LARGE SCALE GENOMIC DNA]</scope>
    <source>
        <strain evidence="1 2">NBRC 14297</strain>
    </source>
</reference>
<organism evidence="1 2">
    <name type="scientific">Nitrobacter winogradskyi</name>
    <name type="common">Nitrobacter agilis</name>
    <dbReference type="NCBI Taxonomy" id="913"/>
    <lineage>
        <taxon>Bacteria</taxon>
        <taxon>Pseudomonadati</taxon>
        <taxon>Pseudomonadota</taxon>
        <taxon>Alphaproteobacteria</taxon>
        <taxon>Hyphomicrobiales</taxon>
        <taxon>Nitrobacteraceae</taxon>
        <taxon>Nitrobacter</taxon>
    </lineage>
</organism>
<gene>
    <name evidence="1" type="ORF">NWI01_08900</name>
</gene>
<comment type="caution">
    <text evidence="1">The sequence shown here is derived from an EMBL/GenBank/DDBJ whole genome shotgun (WGS) entry which is preliminary data.</text>
</comment>
<evidence type="ECO:0000313" key="1">
    <source>
        <dbReference type="EMBL" id="GEC14998.1"/>
    </source>
</evidence>
<evidence type="ECO:0000313" key="2">
    <source>
        <dbReference type="Proteomes" id="UP000318825"/>
    </source>
</evidence>
<protein>
    <submittedName>
        <fullName evidence="1">Uncharacterized protein</fullName>
    </submittedName>
</protein>
<accession>A0A4Y3W910</accession>
<dbReference type="EMBL" id="BJNF01000021">
    <property type="protein sequence ID" value="GEC14998.1"/>
    <property type="molecule type" value="Genomic_DNA"/>
</dbReference>
<name>A0A4Y3W910_NITWI</name>
<proteinExistence type="predicted"/>
<sequence>MSRQKLRLQMGDESERSGLIKERMATLLLLALLPCGQHRATPRVGEQYRAAITGFKITAPQLAAVDK</sequence>
<dbReference type="AlphaFoldDB" id="A0A4Y3W910"/>
<dbReference type="Proteomes" id="UP000318825">
    <property type="component" value="Unassembled WGS sequence"/>
</dbReference>